<sequence length="101" mass="11299">MFMNLGYHEFDWTPGDNEGALAAFPRFDRHLRAAFPRLERIGVQVHGPDDNDERHLRTWGSKVGALLGYGDQDEGRDPKSRVGSWCRGKPPLAHSANPASD</sequence>
<keyword evidence="3" id="KW-1185">Reference proteome</keyword>
<reference evidence="2 3" key="1">
    <citation type="submission" date="2023-01" db="EMBL/GenBank/DDBJ databases">
        <title>Analysis of 21 Apiospora genomes using comparative genomics revels a genus with tremendous synthesis potential of carbohydrate active enzymes and secondary metabolites.</title>
        <authorList>
            <person name="Sorensen T."/>
        </authorList>
    </citation>
    <scope>NUCLEOTIDE SEQUENCE [LARGE SCALE GENOMIC DNA]</scope>
    <source>
        <strain evidence="2 3">CBS 135458</strain>
    </source>
</reference>
<dbReference type="EMBL" id="JAQQWL010000011">
    <property type="protein sequence ID" value="KAK8049218.1"/>
    <property type="molecule type" value="Genomic_DNA"/>
</dbReference>
<dbReference type="RefSeq" id="XP_066711467.1">
    <property type="nucleotide sequence ID" value="XM_066862357.1"/>
</dbReference>
<dbReference type="GeneID" id="92095420"/>
<evidence type="ECO:0000313" key="3">
    <source>
        <dbReference type="Proteomes" id="UP001480595"/>
    </source>
</evidence>
<protein>
    <submittedName>
        <fullName evidence="2">Uncharacterized protein</fullName>
    </submittedName>
</protein>
<proteinExistence type="predicted"/>
<evidence type="ECO:0000313" key="2">
    <source>
        <dbReference type="EMBL" id="KAK8049218.1"/>
    </source>
</evidence>
<accession>A0ABR1TU34</accession>
<dbReference type="Proteomes" id="UP001480595">
    <property type="component" value="Unassembled WGS sequence"/>
</dbReference>
<organism evidence="2 3">
    <name type="scientific">Apiospora phragmitis</name>
    <dbReference type="NCBI Taxonomy" id="2905665"/>
    <lineage>
        <taxon>Eukaryota</taxon>
        <taxon>Fungi</taxon>
        <taxon>Dikarya</taxon>
        <taxon>Ascomycota</taxon>
        <taxon>Pezizomycotina</taxon>
        <taxon>Sordariomycetes</taxon>
        <taxon>Xylariomycetidae</taxon>
        <taxon>Amphisphaeriales</taxon>
        <taxon>Apiosporaceae</taxon>
        <taxon>Apiospora</taxon>
    </lineage>
</organism>
<evidence type="ECO:0000256" key="1">
    <source>
        <dbReference type="SAM" id="MobiDB-lite"/>
    </source>
</evidence>
<feature type="region of interest" description="Disordered" evidence="1">
    <location>
        <begin position="67"/>
        <end position="101"/>
    </location>
</feature>
<comment type="caution">
    <text evidence="2">The sequence shown here is derived from an EMBL/GenBank/DDBJ whole genome shotgun (WGS) entry which is preliminary data.</text>
</comment>
<gene>
    <name evidence="2" type="ORF">PG994_010948</name>
</gene>
<name>A0ABR1TU34_9PEZI</name>